<evidence type="ECO:0000313" key="1">
    <source>
        <dbReference type="EMBL" id="MDW6002736.1"/>
    </source>
</evidence>
<keyword evidence="4" id="KW-1185">Reference proteome</keyword>
<accession>A0A1Y6IX46</accession>
<dbReference type="RefSeq" id="WP_087482255.1">
    <property type="nucleotide sequence ID" value="NZ_AP024883.1"/>
</dbReference>
<dbReference type="AlphaFoldDB" id="A0A1Y6IX46"/>
<dbReference type="Pfam" id="PF11104">
    <property type="entry name" value="PilM_2"/>
    <property type="match status" value="1"/>
</dbReference>
<evidence type="ECO:0000313" key="3">
    <source>
        <dbReference type="Proteomes" id="UP000196125"/>
    </source>
</evidence>
<gene>
    <name evidence="1" type="primary">pilM</name>
    <name evidence="1" type="ORF">SBX37_07680</name>
    <name evidence="2" type="ORF">VIM7927_03545</name>
</gene>
<reference evidence="2 3" key="1">
    <citation type="submission" date="2017-05" db="EMBL/GenBank/DDBJ databases">
        <authorList>
            <person name="Song R."/>
            <person name="Chenine A.L."/>
            <person name="Ruprecht R.M."/>
        </authorList>
    </citation>
    <scope>NUCLEOTIDE SEQUENCE [LARGE SCALE GENOMIC DNA]</scope>
    <source>
        <strain evidence="2 3">CECT 7927</strain>
    </source>
</reference>
<evidence type="ECO:0000313" key="2">
    <source>
        <dbReference type="EMBL" id="SMS02227.1"/>
    </source>
</evidence>
<dbReference type="EMBL" id="JAWRCO010000001">
    <property type="protein sequence ID" value="MDW6002736.1"/>
    <property type="molecule type" value="Genomic_DNA"/>
</dbReference>
<dbReference type="OrthoDB" id="9773403at2"/>
<dbReference type="PANTHER" id="PTHR32432:SF3">
    <property type="entry name" value="ETHANOLAMINE UTILIZATION PROTEIN EUTJ"/>
    <property type="match status" value="1"/>
</dbReference>
<reference evidence="1 4" key="2">
    <citation type="submission" date="2023-11" db="EMBL/GenBank/DDBJ databases">
        <title>Plant-associative lifestyle of Vibrio porteresiae and its evolutionary dynamics.</title>
        <authorList>
            <person name="Rameshkumar N."/>
            <person name="Kirti K."/>
        </authorList>
    </citation>
    <scope>NUCLEOTIDE SEQUENCE [LARGE SCALE GENOMIC DNA]</scope>
    <source>
        <strain evidence="1 4">MSSRF38</strain>
    </source>
</reference>
<dbReference type="Proteomes" id="UP000196125">
    <property type="component" value="Unassembled WGS sequence"/>
</dbReference>
<dbReference type="InterPro" id="IPR005883">
    <property type="entry name" value="PilM"/>
</dbReference>
<evidence type="ECO:0000313" key="4">
    <source>
        <dbReference type="Proteomes" id="UP001283366"/>
    </source>
</evidence>
<protein>
    <submittedName>
        <fullName evidence="2">Competence protein A</fullName>
    </submittedName>
    <submittedName>
        <fullName evidence="1">Pilus assembly protein PilM</fullName>
    </submittedName>
</protein>
<dbReference type="Proteomes" id="UP001283366">
    <property type="component" value="Unassembled WGS sequence"/>
</dbReference>
<sequence length="303" mass="34263">MRKFIVTGIDIRRHRVTAVTLKRQHNILSLLNCESIAVTDDIFSENEVISYQKIVNKLAGVRKRLPFFQHRAAISVPELAVMTRTLRLSLHDHDKSLESWLVYQAFSEKTSLSRESVCLDYVVLDEGYQVYAAKREVIESRLQAIRQAGLKPVLVDTEKQAFLQFLLEAMSHFQRREWLLLDVGEEMVVVGFISTELNFYRQFPFPGQKSDPTLERILQEVQRFLSLHQSSLPNGIWVKGSSGVYQVLSSGLSKLFDGPIERFTTAAVFQTSVPVADHLWGVIPLAAGSALRGLIALENGYAA</sequence>
<organism evidence="2 3">
    <name type="scientific">Vibrio mangrovi</name>
    <dbReference type="NCBI Taxonomy" id="474394"/>
    <lineage>
        <taxon>Bacteria</taxon>
        <taxon>Pseudomonadati</taxon>
        <taxon>Pseudomonadota</taxon>
        <taxon>Gammaproteobacteria</taxon>
        <taxon>Vibrionales</taxon>
        <taxon>Vibrionaceae</taxon>
        <taxon>Vibrio</taxon>
    </lineage>
</organism>
<dbReference type="Gene3D" id="3.30.420.40">
    <property type="match status" value="1"/>
</dbReference>
<name>A0A1Y6IX46_9VIBR</name>
<dbReference type="PANTHER" id="PTHR32432">
    <property type="entry name" value="CELL DIVISION PROTEIN FTSA-RELATED"/>
    <property type="match status" value="1"/>
</dbReference>
<dbReference type="EMBL" id="FXXI01000009">
    <property type="protein sequence ID" value="SMS02227.1"/>
    <property type="molecule type" value="Genomic_DNA"/>
</dbReference>
<dbReference type="InterPro" id="IPR050696">
    <property type="entry name" value="FtsA/MreB"/>
</dbReference>
<proteinExistence type="predicted"/>